<proteinExistence type="predicted"/>
<dbReference type="EMBL" id="QGGR01000007">
    <property type="protein sequence ID" value="PWK47406.1"/>
    <property type="molecule type" value="Genomic_DNA"/>
</dbReference>
<feature type="repeat" description="ANK" evidence="1">
    <location>
        <begin position="545"/>
        <end position="578"/>
    </location>
</feature>
<gene>
    <name evidence="2" type="ORF">BC793_10716</name>
</gene>
<keyword evidence="3" id="KW-1185">Reference proteome</keyword>
<dbReference type="SUPFAM" id="SSF48403">
    <property type="entry name" value="Ankyrin repeat"/>
    <property type="match status" value="1"/>
</dbReference>
<dbReference type="InterPro" id="IPR036770">
    <property type="entry name" value="Ankyrin_rpt-contain_sf"/>
</dbReference>
<protein>
    <submittedName>
        <fullName evidence="2">Uncharacterized protein</fullName>
    </submittedName>
</protein>
<feature type="repeat" description="ANK" evidence="1">
    <location>
        <begin position="512"/>
        <end position="544"/>
    </location>
</feature>
<evidence type="ECO:0000256" key="1">
    <source>
        <dbReference type="PROSITE-ProRule" id="PRU00023"/>
    </source>
</evidence>
<sequence length="613" mass="65751">MVSGHDPLALAEWQRIRRYAVPQRMITECAAARQRGDQRAAWTAGRIDVTDAFAELTTHLAPDLLRWHLPRALGGYTTLAVDQRYVLVPAGAVIDPETEVPVLDALSSMFGSQRLSLGTARWGELNPAEVSLLPAHLWDARHADELRTAIGGSAERAPGFTADGVPLPAEALGRGNDPASRAERVRLAPTLSAAFAEAGFVIGDEPGVPWPGYPDETTMRSVDPTRLADHVRRFARQFGMNTWMLWLGYPAYLRCDVDGDTVRVTPQTAGGHRYSATRGLPRLLPDLVRYQVDLDLIRAGRITPAEVHPIVRAALFPGVPGSAVVPAPVTGLASAVDRASVAGPASAVVRDSAAGLASAVVPASVAGPASAVVGDSVVGGSVPSGVWGSVAAGSVSAGASDLVAEPVPVVVVGAVRVRCRGEWHEIGVRLGRLDLVTHTDTERQRERALSAFGGTVSGCFAAEQAWHGAPGRLPRRLRAHREDLWQLMIHGGTRTVLELLDAGMDPHLRDSRGRTLMHRIRSFDHSRLLPRLLAEGLDINARDKEGSTPLYLAVVHQWPAGLIIALTEAGADPHLPNQDDMSVIDHCDEILNYHEDLDPDFEAAVAHLRKRSA</sequence>
<evidence type="ECO:0000313" key="3">
    <source>
        <dbReference type="Proteomes" id="UP000245697"/>
    </source>
</evidence>
<dbReference type="Gene3D" id="1.25.40.20">
    <property type="entry name" value="Ankyrin repeat-containing domain"/>
    <property type="match status" value="1"/>
</dbReference>
<dbReference type="Proteomes" id="UP000245697">
    <property type="component" value="Unassembled WGS sequence"/>
</dbReference>
<keyword evidence="1" id="KW-0040">ANK repeat</keyword>
<evidence type="ECO:0000313" key="2">
    <source>
        <dbReference type="EMBL" id="PWK47406.1"/>
    </source>
</evidence>
<dbReference type="AlphaFoldDB" id="A0A316FI57"/>
<name>A0A316FI57_9ACTN</name>
<comment type="caution">
    <text evidence="2">The sequence shown here is derived from an EMBL/GenBank/DDBJ whole genome shotgun (WGS) entry which is preliminary data.</text>
</comment>
<accession>A0A316FI57</accession>
<reference evidence="2 3" key="1">
    <citation type="submission" date="2018-05" db="EMBL/GenBank/DDBJ databases">
        <title>Genomic Encyclopedia of Archaeal and Bacterial Type Strains, Phase II (KMG-II): from individual species to whole genera.</title>
        <authorList>
            <person name="Goeker M."/>
        </authorList>
    </citation>
    <scope>NUCLEOTIDE SEQUENCE [LARGE SCALE GENOMIC DNA]</scope>
    <source>
        <strain evidence="2 3">DSM 45184</strain>
    </source>
</reference>
<dbReference type="PROSITE" id="PS50088">
    <property type="entry name" value="ANK_REPEAT"/>
    <property type="match status" value="2"/>
</dbReference>
<organism evidence="2 3">
    <name type="scientific">Actinoplanes xinjiangensis</name>
    <dbReference type="NCBI Taxonomy" id="512350"/>
    <lineage>
        <taxon>Bacteria</taxon>
        <taxon>Bacillati</taxon>
        <taxon>Actinomycetota</taxon>
        <taxon>Actinomycetes</taxon>
        <taxon>Micromonosporales</taxon>
        <taxon>Micromonosporaceae</taxon>
        <taxon>Actinoplanes</taxon>
    </lineage>
</organism>
<dbReference type="InterPro" id="IPR002110">
    <property type="entry name" value="Ankyrin_rpt"/>
</dbReference>